<dbReference type="InterPro" id="IPR002350">
    <property type="entry name" value="Kazal_dom"/>
</dbReference>
<evidence type="ECO:0000256" key="3">
    <source>
        <dbReference type="ARBA" id="ARBA00023157"/>
    </source>
</evidence>
<dbReference type="PROSITE" id="PS51465">
    <property type="entry name" value="KAZAL_2"/>
    <property type="match status" value="1"/>
</dbReference>
<dbReference type="SUPFAM" id="SSF100895">
    <property type="entry name" value="Kazal-type serine protease inhibitors"/>
    <property type="match status" value="1"/>
</dbReference>
<comment type="caution">
    <text evidence="6">The sequence shown here is derived from an EMBL/GenBank/DDBJ whole genome shotgun (WGS) entry which is preliminary data.</text>
</comment>
<dbReference type="PANTHER" id="PTHR10913:SF45">
    <property type="entry name" value="FOLLISTATIN, ISOFORM A-RELATED"/>
    <property type="match status" value="1"/>
</dbReference>
<feature type="domain" description="Kazal-like" evidence="5">
    <location>
        <begin position="20"/>
        <end position="72"/>
    </location>
</feature>
<reference evidence="6" key="1">
    <citation type="submission" date="2023-01" db="EMBL/GenBank/DDBJ databases">
        <title>Genome assembly of the deep-sea coral Lophelia pertusa.</title>
        <authorList>
            <person name="Herrera S."/>
            <person name="Cordes E."/>
        </authorList>
    </citation>
    <scope>NUCLEOTIDE SEQUENCE</scope>
    <source>
        <strain evidence="6">USNM1676648</strain>
        <tissue evidence="6">Polyp</tissue>
    </source>
</reference>
<dbReference type="SMART" id="SM00280">
    <property type="entry name" value="KAZAL"/>
    <property type="match status" value="1"/>
</dbReference>
<keyword evidence="2" id="KW-0722">Serine protease inhibitor</keyword>
<feature type="signal peptide" evidence="4">
    <location>
        <begin position="1"/>
        <end position="20"/>
    </location>
</feature>
<dbReference type="Proteomes" id="UP001163046">
    <property type="component" value="Unassembled WGS sequence"/>
</dbReference>
<evidence type="ECO:0000256" key="1">
    <source>
        <dbReference type="ARBA" id="ARBA00022690"/>
    </source>
</evidence>
<evidence type="ECO:0000259" key="5">
    <source>
        <dbReference type="PROSITE" id="PS51465"/>
    </source>
</evidence>
<feature type="chain" id="PRO_5040884244" evidence="4">
    <location>
        <begin position="21"/>
        <end position="99"/>
    </location>
</feature>
<gene>
    <name evidence="6" type="primary">SPINK5</name>
    <name evidence="6" type="ORF">OS493_020600</name>
</gene>
<sequence>MHRTLLIVFIAFAEFNLALASFSKDCPVKCEIIYDPLCGSNGRTYKNKCQLKRDNCFAKTKVLEIHKGECFKSGDDGEEIEERQPYNCLRVGRRKYLTC</sequence>
<dbReference type="GO" id="GO:0005576">
    <property type="term" value="C:extracellular region"/>
    <property type="evidence" value="ECO:0007669"/>
    <property type="project" value="TreeGrafter"/>
</dbReference>
<evidence type="ECO:0000256" key="4">
    <source>
        <dbReference type="SAM" id="SignalP"/>
    </source>
</evidence>
<proteinExistence type="predicted"/>
<evidence type="ECO:0000313" key="6">
    <source>
        <dbReference type="EMBL" id="KAJ7372171.1"/>
    </source>
</evidence>
<dbReference type="InterPro" id="IPR036058">
    <property type="entry name" value="Kazal_dom_sf"/>
</dbReference>
<evidence type="ECO:0000313" key="7">
    <source>
        <dbReference type="Proteomes" id="UP001163046"/>
    </source>
</evidence>
<dbReference type="InterPro" id="IPR050653">
    <property type="entry name" value="Prot_Inhib_GrowthFact_Antg"/>
</dbReference>
<keyword evidence="1" id="KW-0646">Protease inhibitor</keyword>
<dbReference type="CDD" id="cd00104">
    <property type="entry name" value="KAZAL_FS"/>
    <property type="match status" value="1"/>
</dbReference>
<name>A0A9W9YZD3_9CNID</name>
<dbReference type="OrthoDB" id="5988724at2759"/>
<keyword evidence="3" id="KW-1015">Disulfide bond</keyword>
<dbReference type="PANTHER" id="PTHR10913">
    <property type="entry name" value="FOLLISTATIN-RELATED"/>
    <property type="match status" value="1"/>
</dbReference>
<keyword evidence="7" id="KW-1185">Reference proteome</keyword>
<accession>A0A9W9YZD3</accession>
<evidence type="ECO:0000256" key="2">
    <source>
        <dbReference type="ARBA" id="ARBA00022900"/>
    </source>
</evidence>
<dbReference type="EMBL" id="MU826838">
    <property type="protein sequence ID" value="KAJ7372171.1"/>
    <property type="molecule type" value="Genomic_DNA"/>
</dbReference>
<dbReference type="Pfam" id="PF07648">
    <property type="entry name" value="Kazal_2"/>
    <property type="match status" value="1"/>
</dbReference>
<protein>
    <submittedName>
        <fullName evidence="6">Serine protease inhibitor Kazal-type 5</fullName>
    </submittedName>
</protein>
<dbReference type="AlphaFoldDB" id="A0A9W9YZD3"/>
<dbReference type="GO" id="GO:0030154">
    <property type="term" value="P:cell differentiation"/>
    <property type="evidence" value="ECO:0007669"/>
    <property type="project" value="TreeGrafter"/>
</dbReference>
<dbReference type="Gene3D" id="3.30.60.30">
    <property type="match status" value="1"/>
</dbReference>
<organism evidence="6 7">
    <name type="scientific">Desmophyllum pertusum</name>
    <dbReference type="NCBI Taxonomy" id="174260"/>
    <lineage>
        <taxon>Eukaryota</taxon>
        <taxon>Metazoa</taxon>
        <taxon>Cnidaria</taxon>
        <taxon>Anthozoa</taxon>
        <taxon>Hexacorallia</taxon>
        <taxon>Scleractinia</taxon>
        <taxon>Caryophylliina</taxon>
        <taxon>Caryophylliidae</taxon>
        <taxon>Desmophyllum</taxon>
    </lineage>
</organism>
<keyword evidence="4" id="KW-0732">Signal</keyword>